<dbReference type="AlphaFoldDB" id="A0A2N9EAC7"/>
<dbReference type="InterPro" id="IPR022383">
    <property type="entry name" value="Lactate/malate_DH_C"/>
</dbReference>
<dbReference type="PANTHER" id="PTHR35046">
    <property type="entry name" value="ZINC KNUCKLE (CCHC-TYPE) FAMILY PROTEIN"/>
    <property type="match status" value="1"/>
</dbReference>
<dbReference type="SUPFAM" id="SSF56327">
    <property type="entry name" value="LDH C-terminal domain-like"/>
    <property type="match status" value="1"/>
</dbReference>
<sequence>MPVRLRIILRIWVMTVEDIGGDSEGEEGLALVCNLIIDGGSCENVISQEVVDKLRLQQRDHPNPYKLSWLKKGNDVKVTTRCMATPKANLSDEDIKALTKRTQDGGTEVVKAKAGKGSATLSMA</sequence>
<dbReference type="EMBL" id="OIVN01000189">
    <property type="protein sequence ID" value="SPC75926.1"/>
    <property type="molecule type" value="Genomic_DNA"/>
</dbReference>
<accession>A0A2N9EAC7</accession>
<dbReference type="GO" id="GO:0016616">
    <property type="term" value="F:oxidoreductase activity, acting on the CH-OH group of donors, NAD or NADP as acceptor"/>
    <property type="evidence" value="ECO:0007669"/>
    <property type="project" value="InterPro"/>
</dbReference>
<evidence type="ECO:0000313" key="2">
    <source>
        <dbReference type="EMBL" id="SPC75926.1"/>
    </source>
</evidence>
<gene>
    <name evidence="2" type="ORF">FSB_LOCUS3808</name>
</gene>
<name>A0A2N9EAC7_FAGSY</name>
<organism evidence="2">
    <name type="scientific">Fagus sylvatica</name>
    <name type="common">Beechnut</name>
    <dbReference type="NCBI Taxonomy" id="28930"/>
    <lineage>
        <taxon>Eukaryota</taxon>
        <taxon>Viridiplantae</taxon>
        <taxon>Streptophyta</taxon>
        <taxon>Embryophyta</taxon>
        <taxon>Tracheophyta</taxon>
        <taxon>Spermatophyta</taxon>
        <taxon>Magnoliopsida</taxon>
        <taxon>eudicotyledons</taxon>
        <taxon>Gunneridae</taxon>
        <taxon>Pentapetalae</taxon>
        <taxon>rosids</taxon>
        <taxon>fabids</taxon>
        <taxon>Fagales</taxon>
        <taxon>Fagaceae</taxon>
        <taxon>Fagus</taxon>
    </lineage>
</organism>
<feature type="domain" description="Lactate/malate dehydrogenase C-terminal" evidence="1">
    <location>
        <begin position="82"/>
        <end position="124"/>
    </location>
</feature>
<evidence type="ECO:0000259" key="1">
    <source>
        <dbReference type="Pfam" id="PF02866"/>
    </source>
</evidence>
<dbReference type="PANTHER" id="PTHR35046:SF26">
    <property type="entry name" value="RNA-DIRECTED DNA POLYMERASE"/>
    <property type="match status" value="1"/>
</dbReference>
<protein>
    <recommendedName>
        <fullName evidence="1">Lactate/malate dehydrogenase C-terminal domain-containing protein</fullName>
    </recommendedName>
</protein>
<reference evidence="2" key="1">
    <citation type="submission" date="2018-02" db="EMBL/GenBank/DDBJ databases">
        <authorList>
            <person name="Cohen D.B."/>
            <person name="Kent A.D."/>
        </authorList>
    </citation>
    <scope>NUCLEOTIDE SEQUENCE</scope>
</reference>
<dbReference type="Pfam" id="PF02866">
    <property type="entry name" value="Ldh_1_C"/>
    <property type="match status" value="1"/>
</dbReference>
<dbReference type="InterPro" id="IPR015955">
    <property type="entry name" value="Lactate_DH/Glyco_Ohase_4_C"/>
</dbReference>
<proteinExistence type="predicted"/>
<dbReference type="Gene3D" id="3.90.110.10">
    <property type="entry name" value="Lactate dehydrogenase/glycoside hydrolase, family 4, C-terminal"/>
    <property type="match status" value="1"/>
</dbReference>